<accession>A0AA48H783</accession>
<dbReference type="InterPro" id="IPR038666">
    <property type="entry name" value="SSP1_head-tail_sf"/>
</dbReference>
<dbReference type="InterPro" id="IPR008767">
    <property type="entry name" value="Phage_SPP1_head-tail_adaptor"/>
</dbReference>
<protein>
    <submittedName>
        <fullName evidence="1">Tail protein</fullName>
    </submittedName>
</protein>
<organism evidence="1 2">
    <name type="scientific">Roseicyclus marinus</name>
    <dbReference type="NCBI Taxonomy" id="2161673"/>
    <lineage>
        <taxon>Bacteria</taxon>
        <taxon>Pseudomonadati</taxon>
        <taxon>Pseudomonadota</taxon>
        <taxon>Alphaproteobacteria</taxon>
        <taxon>Rhodobacterales</taxon>
        <taxon>Roseobacteraceae</taxon>
        <taxon>Roseicyclus</taxon>
    </lineage>
</organism>
<dbReference type="KEGG" id="rmai:MACH21_11740"/>
<reference evidence="1 2" key="1">
    <citation type="submission" date="2023-01" db="EMBL/GenBank/DDBJ databases">
        <title>Complete genome sequence of Roseicyclus marinus strain Dej080120_10.</title>
        <authorList>
            <person name="Ueki S."/>
            <person name="Maruyama F."/>
        </authorList>
    </citation>
    <scope>NUCLEOTIDE SEQUENCE [LARGE SCALE GENOMIC DNA]</scope>
    <source>
        <strain evidence="1 2">Dej080120_10</strain>
    </source>
</reference>
<proteinExistence type="predicted"/>
<dbReference type="Proteomes" id="UP001337723">
    <property type="component" value="Chromosome"/>
</dbReference>
<sequence length="109" mass="11890">MSAPEMNRRLLLEAPERLEDGAGGFSEIWVPLGHVWAAVEPRGAGREGEQAARMQLKITMRGVPQGAGARPDAAMRFVDGARIYRIEAVHEGDTRGRTLVCHAIEEVGQ</sequence>
<dbReference type="Pfam" id="PF05521">
    <property type="entry name" value="Phage_HCP"/>
    <property type="match status" value="1"/>
</dbReference>
<dbReference type="RefSeq" id="WP_338275362.1">
    <property type="nucleotide sequence ID" value="NZ_AP027266.1"/>
</dbReference>
<dbReference type="Gene3D" id="2.40.10.270">
    <property type="entry name" value="Bacteriophage SPP1 head-tail adaptor protein"/>
    <property type="match status" value="1"/>
</dbReference>
<evidence type="ECO:0000313" key="1">
    <source>
        <dbReference type="EMBL" id="BDW84997.1"/>
    </source>
</evidence>
<keyword evidence="2" id="KW-1185">Reference proteome</keyword>
<name>A0AA48H783_9RHOB</name>
<dbReference type="EMBL" id="AP027266">
    <property type="protein sequence ID" value="BDW84997.1"/>
    <property type="molecule type" value="Genomic_DNA"/>
</dbReference>
<gene>
    <name evidence="1" type="ORF">MACH21_11740</name>
</gene>
<evidence type="ECO:0000313" key="2">
    <source>
        <dbReference type="Proteomes" id="UP001337723"/>
    </source>
</evidence>
<dbReference type="AlphaFoldDB" id="A0AA48H783"/>